<dbReference type="Proteomes" id="UP000179807">
    <property type="component" value="Unassembled WGS sequence"/>
</dbReference>
<feature type="transmembrane region" description="Helical" evidence="2">
    <location>
        <begin position="131"/>
        <end position="148"/>
    </location>
</feature>
<name>A0A1J4JNS8_9EUKA</name>
<accession>A0A1J4JNS8</accession>
<evidence type="ECO:0000256" key="1">
    <source>
        <dbReference type="SAM" id="MobiDB-lite"/>
    </source>
</evidence>
<gene>
    <name evidence="3" type="ORF">TRFO_32965</name>
</gene>
<dbReference type="AlphaFoldDB" id="A0A1J4JNS8"/>
<reference evidence="3" key="1">
    <citation type="submission" date="2016-10" db="EMBL/GenBank/DDBJ databases">
        <authorList>
            <person name="Benchimol M."/>
            <person name="Almeida L.G."/>
            <person name="Vasconcelos A.T."/>
            <person name="Perreira-Neves A."/>
            <person name="Rosa I.A."/>
            <person name="Tasca T."/>
            <person name="Bogo M.R."/>
            <person name="de Souza W."/>
        </authorList>
    </citation>
    <scope>NUCLEOTIDE SEQUENCE [LARGE SCALE GENOMIC DNA]</scope>
    <source>
        <strain evidence="3">K</strain>
    </source>
</reference>
<sequence length="184" mass="21579">MLFCLLSSVISINRSLNSTTKTHFQKGFLKNGSTIYQHLIQRDADMKMLNMNKNPLKRAFLLSDTKDEANSEKEKKEVEKFVKYNPHFFDEKRKKLQDQKKAKHQAPENDDLGDFDDKPFYEKDDSSKSDVFKIGFGVIALIVVSLILRKFFFTRPIESNIEMYRAPIDPNEQLEEYHFEEVDA</sequence>
<dbReference type="EMBL" id="MLAK01000958">
    <property type="protein sequence ID" value="OHT00378.1"/>
    <property type="molecule type" value="Genomic_DNA"/>
</dbReference>
<keyword evidence="2" id="KW-0472">Membrane</keyword>
<organism evidence="3 4">
    <name type="scientific">Tritrichomonas foetus</name>
    <dbReference type="NCBI Taxonomy" id="1144522"/>
    <lineage>
        <taxon>Eukaryota</taxon>
        <taxon>Metamonada</taxon>
        <taxon>Parabasalia</taxon>
        <taxon>Tritrichomonadida</taxon>
        <taxon>Tritrichomonadidae</taxon>
        <taxon>Tritrichomonas</taxon>
    </lineage>
</organism>
<feature type="region of interest" description="Disordered" evidence="1">
    <location>
        <begin position="92"/>
        <end position="118"/>
    </location>
</feature>
<protein>
    <submittedName>
        <fullName evidence="3">Uncharacterized protein</fullName>
    </submittedName>
</protein>
<proteinExistence type="predicted"/>
<dbReference type="GeneID" id="94843499"/>
<keyword evidence="2" id="KW-1133">Transmembrane helix</keyword>
<keyword evidence="4" id="KW-1185">Reference proteome</keyword>
<dbReference type="RefSeq" id="XP_068353514.1">
    <property type="nucleotide sequence ID" value="XM_068508795.1"/>
</dbReference>
<dbReference type="VEuPathDB" id="TrichDB:TRFO_32965"/>
<evidence type="ECO:0000313" key="3">
    <source>
        <dbReference type="EMBL" id="OHT00378.1"/>
    </source>
</evidence>
<keyword evidence="2" id="KW-0812">Transmembrane</keyword>
<comment type="caution">
    <text evidence="3">The sequence shown here is derived from an EMBL/GenBank/DDBJ whole genome shotgun (WGS) entry which is preliminary data.</text>
</comment>
<evidence type="ECO:0000256" key="2">
    <source>
        <dbReference type="SAM" id="Phobius"/>
    </source>
</evidence>
<evidence type="ECO:0000313" key="4">
    <source>
        <dbReference type="Proteomes" id="UP000179807"/>
    </source>
</evidence>